<dbReference type="InterPro" id="IPR003010">
    <property type="entry name" value="C-N_Hydrolase"/>
</dbReference>
<comment type="caution">
    <text evidence="3">The sequence shown here is derived from an EMBL/GenBank/DDBJ whole genome shotgun (WGS) entry which is preliminary data.</text>
</comment>
<dbReference type="EMBL" id="MU826381">
    <property type="protein sequence ID" value="KAJ7377298.1"/>
    <property type="molecule type" value="Genomic_DNA"/>
</dbReference>
<dbReference type="Gene3D" id="3.60.110.10">
    <property type="entry name" value="Carbon-nitrogen hydrolase"/>
    <property type="match status" value="2"/>
</dbReference>
<protein>
    <submittedName>
        <fullName evidence="3">Beta-ureidopropionase</fullName>
        <ecNumber evidence="3">3.5.1.6</ecNumber>
    </submittedName>
</protein>
<dbReference type="PROSITE" id="PS50263">
    <property type="entry name" value="CN_HYDROLASE"/>
    <property type="match status" value="1"/>
</dbReference>
<dbReference type="EC" id="3.5.1.6" evidence="3"/>
<dbReference type="Pfam" id="PF00795">
    <property type="entry name" value="CN_hydrolase"/>
    <property type="match status" value="1"/>
</dbReference>
<organism evidence="3 4">
    <name type="scientific">Desmophyllum pertusum</name>
    <dbReference type="NCBI Taxonomy" id="174260"/>
    <lineage>
        <taxon>Eukaryota</taxon>
        <taxon>Metazoa</taxon>
        <taxon>Cnidaria</taxon>
        <taxon>Anthozoa</taxon>
        <taxon>Hexacorallia</taxon>
        <taxon>Scleractinia</taxon>
        <taxon>Caryophylliina</taxon>
        <taxon>Caryophylliidae</taxon>
        <taxon>Desmophyllum</taxon>
    </lineage>
</organism>
<evidence type="ECO:0000256" key="1">
    <source>
        <dbReference type="ARBA" id="ARBA00022801"/>
    </source>
</evidence>
<dbReference type="GO" id="GO:0003837">
    <property type="term" value="F:beta-ureidopropionase activity"/>
    <property type="evidence" value="ECO:0007669"/>
    <property type="project" value="UniProtKB-EC"/>
</dbReference>
<feature type="domain" description="CN hydrolase" evidence="2">
    <location>
        <begin position="71"/>
        <end position="319"/>
    </location>
</feature>
<dbReference type="OrthoDB" id="412018at2759"/>
<dbReference type="InterPro" id="IPR036526">
    <property type="entry name" value="C-N_Hydrolase_sf"/>
</dbReference>
<dbReference type="PANTHER" id="PTHR43674">
    <property type="entry name" value="NITRILASE C965.09-RELATED"/>
    <property type="match status" value="1"/>
</dbReference>
<evidence type="ECO:0000313" key="3">
    <source>
        <dbReference type="EMBL" id="KAJ7377298.1"/>
    </source>
</evidence>
<sequence length="319" mass="35687">MAAEFTSLESCLEKHLPPKELEEVKRILYGKPVSKLQLPEAALKLAQAGNFELAGYKFDVQEEQLRKPRIIRIGAVQNKIVLPTSAPIASQLSALHARIKEITETAALCGVNVICFQECWTMPFAFCTREKHPWTEFAESAEDGPTIKLCQELAKQHNMVIASSILERDSVHQDKIYNTTVIISNNGSVLGKTRKNHIPRIGDFNETSSPELADVCSEWLQRSALIPQQLWELLVNQCGPLRLVVHPLPQHYFTVAINRIGTEVFENEFTSADGKPGSSYVAAPDGSRTPMTSRLDMYAKSFTEAVKPDYKQQIIHDEA</sequence>
<dbReference type="AlphaFoldDB" id="A0A9W9Z8U3"/>
<dbReference type="Proteomes" id="UP001163046">
    <property type="component" value="Unassembled WGS sequence"/>
</dbReference>
<accession>A0A9W9Z8U3</accession>
<evidence type="ECO:0000313" key="4">
    <source>
        <dbReference type="Proteomes" id="UP001163046"/>
    </source>
</evidence>
<dbReference type="SUPFAM" id="SSF56317">
    <property type="entry name" value="Carbon-nitrogen hydrolase"/>
    <property type="match status" value="1"/>
</dbReference>
<dbReference type="InterPro" id="IPR050345">
    <property type="entry name" value="Aliph_Amidase/BUP"/>
</dbReference>
<name>A0A9W9Z8U3_9CNID</name>
<dbReference type="PANTHER" id="PTHR43674:SF2">
    <property type="entry name" value="BETA-UREIDOPROPIONASE"/>
    <property type="match status" value="1"/>
</dbReference>
<keyword evidence="1 3" id="KW-0378">Hydrolase</keyword>
<keyword evidence="4" id="KW-1185">Reference proteome</keyword>
<dbReference type="GO" id="GO:0033396">
    <property type="term" value="P:beta-alanine biosynthetic process via 3-ureidopropionate"/>
    <property type="evidence" value="ECO:0007669"/>
    <property type="project" value="TreeGrafter"/>
</dbReference>
<evidence type="ECO:0000259" key="2">
    <source>
        <dbReference type="PROSITE" id="PS50263"/>
    </source>
</evidence>
<proteinExistence type="predicted"/>
<reference evidence="3" key="1">
    <citation type="submission" date="2023-01" db="EMBL/GenBank/DDBJ databases">
        <title>Genome assembly of the deep-sea coral Lophelia pertusa.</title>
        <authorList>
            <person name="Herrera S."/>
            <person name="Cordes E."/>
        </authorList>
    </citation>
    <scope>NUCLEOTIDE SEQUENCE</scope>
    <source>
        <strain evidence="3">USNM1676648</strain>
        <tissue evidence="3">Polyp</tissue>
    </source>
</reference>
<gene>
    <name evidence="3" type="primary">UPB1</name>
    <name evidence="3" type="ORF">OS493_030110</name>
</gene>